<dbReference type="AlphaFoldDB" id="A0AAJ2NRG3"/>
<dbReference type="Proteomes" id="UP001285636">
    <property type="component" value="Unassembled WGS sequence"/>
</dbReference>
<dbReference type="InterPro" id="IPR049615">
    <property type="entry name" value="BH0509-like"/>
</dbReference>
<dbReference type="RefSeq" id="WP_012957243.1">
    <property type="nucleotide sequence ID" value="NZ_CP117835.1"/>
</dbReference>
<accession>A0AAJ2NRG3</accession>
<sequence>MSRQERENMIQFLTKVEGMTERKLMVMTDADIEHIYTRAYTMQERI</sequence>
<protein>
    <submittedName>
        <fullName evidence="1">BH0509 family protein</fullName>
    </submittedName>
</protein>
<proteinExistence type="predicted"/>
<name>A0AAJ2NRG3_ALKPS</name>
<reference evidence="1" key="1">
    <citation type="submission" date="2023-10" db="EMBL/GenBank/DDBJ databases">
        <title>Screening of Alkalihalophilus pseudofirmusBZ-TG-HK211 and Its Alleviation of Salt Stress on Rapeseed Growth.</title>
        <authorList>
            <person name="Zhao B."/>
            <person name="Guo T."/>
        </authorList>
    </citation>
    <scope>NUCLEOTIDE SEQUENCE</scope>
    <source>
        <strain evidence="1">BZ-TG-HK211</strain>
    </source>
</reference>
<comment type="caution">
    <text evidence="1">The sequence shown here is derived from an EMBL/GenBank/DDBJ whole genome shotgun (WGS) entry which is preliminary data.</text>
</comment>
<dbReference type="EMBL" id="JAWJAY010000007">
    <property type="protein sequence ID" value="MDV2887103.1"/>
    <property type="molecule type" value="Genomic_DNA"/>
</dbReference>
<organism evidence="1 2">
    <name type="scientific">Alkalihalophilus pseudofirmus</name>
    <name type="common">Bacillus pseudofirmus</name>
    <dbReference type="NCBI Taxonomy" id="79885"/>
    <lineage>
        <taxon>Bacteria</taxon>
        <taxon>Bacillati</taxon>
        <taxon>Bacillota</taxon>
        <taxon>Bacilli</taxon>
        <taxon>Bacillales</taxon>
        <taxon>Bacillaceae</taxon>
        <taxon>Alkalihalophilus</taxon>
    </lineage>
</organism>
<evidence type="ECO:0000313" key="1">
    <source>
        <dbReference type="EMBL" id="MDV2887103.1"/>
    </source>
</evidence>
<gene>
    <name evidence="1" type="ORF">RYX45_18105</name>
</gene>
<evidence type="ECO:0000313" key="2">
    <source>
        <dbReference type="Proteomes" id="UP001285636"/>
    </source>
</evidence>
<dbReference type="NCBIfam" id="NF033562">
    <property type="entry name" value="BH0509_fam"/>
    <property type="match status" value="1"/>
</dbReference>